<accession>X1DYS5</accession>
<protein>
    <submittedName>
        <fullName evidence="1">Uncharacterized protein</fullName>
    </submittedName>
</protein>
<name>X1DYS5_9ZZZZ</name>
<organism evidence="1">
    <name type="scientific">marine sediment metagenome</name>
    <dbReference type="NCBI Taxonomy" id="412755"/>
    <lineage>
        <taxon>unclassified sequences</taxon>
        <taxon>metagenomes</taxon>
        <taxon>ecological metagenomes</taxon>
    </lineage>
</organism>
<dbReference type="EMBL" id="BART01022852">
    <property type="protein sequence ID" value="GAH01528.1"/>
    <property type="molecule type" value="Genomic_DNA"/>
</dbReference>
<dbReference type="AlphaFoldDB" id="X1DYS5"/>
<gene>
    <name evidence="1" type="ORF">S01H4_41742</name>
</gene>
<reference evidence="1" key="1">
    <citation type="journal article" date="2014" name="Front. Microbiol.">
        <title>High frequency of phylogenetically diverse reductive dehalogenase-homologous genes in deep subseafloor sedimentary metagenomes.</title>
        <authorList>
            <person name="Kawai M."/>
            <person name="Futagami T."/>
            <person name="Toyoda A."/>
            <person name="Takaki Y."/>
            <person name="Nishi S."/>
            <person name="Hori S."/>
            <person name="Arai W."/>
            <person name="Tsubouchi T."/>
            <person name="Morono Y."/>
            <person name="Uchiyama I."/>
            <person name="Ito T."/>
            <person name="Fujiyama A."/>
            <person name="Inagaki F."/>
            <person name="Takami H."/>
        </authorList>
    </citation>
    <scope>NUCLEOTIDE SEQUENCE</scope>
    <source>
        <strain evidence="1">Expedition CK06-06</strain>
    </source>
</reference>
<sequence>IIWCRYNGRNISQTFEIYFEQKNFDDYLKIRPFKLLNCSK</sequence>
<proteinExistence type="predicted"/>
<comment type="caution">
    <text evidence="1">The sequence shown here is derived from an EMBL/GenBank/DDBJ whole genome shotgun (WGS) entry which is preliminary data.</text>
</comment>
<feature type="non-terminal residue" evidence="1">
    <location>
        <position position="1"/>
    </location>
</feature>
<evidence type="ECO:0000313" key="1">
    <source>
        <dbReference type="EMBL" id="GAH01528.1"/>
    </source>
</evidence>